<dbReference type="Gene3D" id="3.40.50.2300">
    <property type="match status" value="1"/>
</dbReference>
<dbReference type="RefSeq" id="WP_131822005.1">
    <property type="nucleotide sequence ID" value="NZ_FNAV01000005.1"/>
</dbReference>
<protein>
    <recommendedName>
        <fullName evidence="3">Response regulatory domain-containing protein</fullName>
    </recommendedName>
</protein>
<dbReference type="Proteomes" id="UP000198994">
    <property type="component" value="Unassembled WGS sequence"/>
</dbReference>
<evidence type="ECO:0000313" key="1">
    <source>
        <dbReference type="EMBL" id="SDE62240.1"/>
    </source>
</evidence>
<sequence length="123" mass="13050">MTLNDRMFPALSFLVFVHDPVVAEDIASTLEESHPGARIVLPANEAAALAALDEHPQITLAVMSMSPEAAQASALGSALAARQARVVLMGFEAEERGESAGFTVLHRPFRTADLLAMLANPAR</sequence>
<evidence type="ECO:0000313" key="2">
    <source>
        <dbReference type="Proteomes" id="UP000198994"/>
    </source>
</evidence>
<dbReference type="EMBL" id="FNAV01000005">
    <property type="protein sequence ID" value="SDE62240.1"/>
    <property type="molecule type" value="Genomic_DNA"/>
</dbReference>
<proteinExistence type="predicted"/>
<organism evidence="1 2">
    <name type="scientific">Salipiger thiooxidans</name>
    <dbReference type="NCBI Taxonomy" id="282683"/>
    <lineage>
        <taxon>Bacteria</taxon>
        <taxon>Pseudomonadati</taxon>
        <taxon>Pseudomonadota</taxon>
        <taxon>Alphaproteobacteria</taxon>
        <taxon>Rhodobacterales</taxon>
        <taxon>Roseobacteraceae</taxon>
        <taxon>Salipiger</taxon>
    </lineage>
</organism>
<reference evidence="2" key="1">
    <citation type="submission" date="2016-10" db="EMBL/GenBank/DDBJ databases">
        <authorList>
            <person name="Varghese N."/>
            <person name="Submissions S."/>
        </authorList>
    </citation>
    <scope>NUCLEOTIDE SEQUENCE [LARGE SCALE GENOMIC DNA]</scope>
    <source>
        <strain evidence="2">DSM 10146</strain>
    </source>
</reference>
<gene>
    <name evidence="1" type="ORF">SAMN04488105_105319</name>
</gene>
<evidence type="ECO:0008006" key="3">
    <source>
        <dbReference type="Google" id="ProtNLM"/>
    </source>
</evidence>
<name>A0A1G7EF03_9RHOB</name>
<dbReference type="OrthoDB" id="7851458at2"/>
<keyword evidence="2" id="KW-1185">Reference proteome</keyword>
<accession>A0A1G7EF03</accession>
<dbReference type="AlphaFoldDB" id="A0A1G7EF03"/>